<dbReference type="SUPFAM" id="SSF56601">
    <property type="entry name" value="beta-lactamase/transpeptidase-like"/>
    <property type="match status" value="1"/>
</dbReference>
<dbReference type="InterPro" id="IPR001466">
    <property type="entry name" value="Beta-lactam-related"/>
</dbReference>
<reference evidence="3 4" key="1">
    <citation type="submission" date="2014-04" db="EMBL/GenBank/DDBJ databases">
        <authorList>
            <consortium name="DOE Joint Genome Institute"/>
            <person name="Kuo A."/>
            <person name="Martino E."/>
            <person name="Perotto S."/>
            <person name="Kohler A."/>
            <person name="Nagy L.G."/>
            <person name="Floudas D."/>
            <person name="Copeland A."/>
            <person name="Barry K.W."/>
            <person name="Cichocki N."/>
            <person name="Veneault-Fourrey C."/>
            <person name="LaButti K."/>
            <person name="Lindquist E.A."/>
            <person name="Lipzen A."/>
            <person name="Lundell T."/>
            <person name="Morin E."/>
            <person name="Murat C."/>
            <person name="Sun H."/>
            <person name="Tunlid A."/>
            <person name="Henrissat B."/>
            <person name="Grigoriev I.V."/>
            <person name="Hibbett D.S."/>
            <person name="Martin F."/>
            <person name="Nordberg H.P."/>
            <person name="Cantor M.N."/>
            <person name="Hua S.X."/>
        </authorList>
    </citation>
    <scope>NUCLEOTIDE SEQUENCE [LARGE SCALE GENOMIC DNA]</scope>
    <source>
        <strain evidence="3 4">Zn</strain>
    </source>
</reference>
<accession>A0A0C3CW99</accession>
<proteinExistence type="inferred from homology"/>
<sequence length="345" mass="38960">MARIIPGDFVLFDPTRTAQVTLEDCLSHRTGLPRHEMSTGKGGENILRQITRNLRNLLMHNSLREEHEYCNEMFIAASYALEVVTGKRLSAFMKEALWQPLGMQHTYGGLREVREAGVSIAQGYSWSKFPSDSDWEHAELIEESALDAPERSGAGFVVSTANDYAKWLRAFLQPSTSPLTNDIVKNVWTARSILPSTDPSNIPFEGTLTYGLGWTCNQTYYALLGDDGNMALEKVEQFFLTRSRDQAENNNTARQRLYPDAPSIPRIPLTLATKEYAGTYRNIAYGPITLKPVRHGDDTSHTQFDSTTYLVCRTMQNHSLPRTFSFTHINAENWLVTNSTPAQQW</sequence>
<dbReference type="OrthoDB" id="5946976at2759"/>
<gene>
    <name evidence="3" type="ORF">OIDMADRAFT_61245</name>
</gene>
<protein>
    <recommendedName>
        <fullName evidence="2">Beta-lactamase-related domain-containing protein</fullName>
    </recommendedName>
</protein>
<feature type="domain" description="Beta-lactamase-related" evidence="2">
    <location>
        <begin position="13"/>
        <end position="220"/>
    </location>
</feature>
<keyword evidence="4" id="KW-1185">Reference proteome</keyword>
<dbReference type="PANTHER" id="PTHR46825:SF9">
    <property type="entry name" value="BETA-LACTAMASE-RELATED DOMAIN-CONTAINING PROTEIN"/>
    <property type="match status" value="1"/>
</dbReference>
<evidence type="ECO:0000313" key="4">
    <source>
        <dbReference type="Proteomes" id="UP000054321"/>
    </source>
</evidence>
<organism evidence="3 4">
    <name type="scientific">Oidiodendron maius (strain Zn)</name>
    <dbReference type="NCBI Taxonomy" id="913774"/>
    <lineage>
        <taxon>Eukaryota</taxon>
        <taxon>Fungi</taxon>
        <taxon>Dikarya</taxon>
        <taxon>Ascomycota</taxon>
        <taxon>Pezizomycotina</taxon>
        <taxon>Leotiomycetes</taxon>
        <taxon>Leotiomycetes incertae sedis</taxon>
        <taxon>Myxotrichaceae</taxon>
        <taxon>Oidiodendron</taxon>
    </lineage>
</organism>
<dbReference type="Pfam" id="PF00144">
    <property type="entry name" value="Beta-lactamase"/>
    <property type="match status" value="1"/>
</dbReference>
<dbReference type="InParanoid" id="A0A0C3CW99"/>
<dbReference type="InterPro" id="IPR012338">
    <property type="entry name" value="Beta-lactam/transpept-like"/>
</dbReference>
<evidence type="ECO:0000259" key="2">
    <source>
        <dbReference type="Pfam" id="PF00144"/>
    </source>
</evidence>
<dbReference type="Gene3D" id="3.40.710.10">
    <property type="entry name" value="DD-peptidase/beta-lactamase superfamily"/>
    <property type="match status" value="1"/>
</dbReference>
<dbReference type="PANTHER" id="PTHR46825">
    <property type="entry name" value="D-ALANYL-D-ALANINE-CARBOXYPEPTIDASE/ENDOPEPTIDASE AMPH"/>
    <property type="match status" value="1"/>
</dbReference>
<reference evidence="4" key="2">
    <citation type="submission" date="2015-01" db="EMBL/GenBank/DDBJ databases">
        <title>Evolutionary Origins and Diversification of the Mycorrhizal Mutualists.</title>
        <authorList>
            <consortium name="DOE Joint Genome Institute"/>
            <consortium name="Mycorrhizal Genomics Consortium"/>
            <person name="Kohler A."/>
            <person name="Kuo A."/>
            <person name="Nagy L.G."/>
            <person name="Floudas D."/>
            <person name="Copeland A."/>
            <person name="Barry K.W."/>
            <person name="Cichocki N."/>
            <person name="Veneault-Fourrey C."/>
            <person name="LaButti K."/>
            <person name="Lindquist E.A."/>
            <person name="Lipzen A."/>
            <person name="Lundell T."/>
            <person name="Morin E."/>
            <person name="Murat C."/>
            <person name="Riley R."/>
            <person name="Ohm R."/>
            <person name="Sun H."/>
            <person name="Tunlid A."/>
            <person name="Henrissat B."/>
            <person name="Grigoriev I.V."/>
            <person name="Hibbett D.S."/>
            <person name="Martin F."/>
        </authorList>
    </citation>
    <scope>NUCLEOTIDE SEQUENCE [LARGE SCALE GENOMIC DNA]</scope>
    <source>
        <strain evidence="4">Zn</strain>
    </source>
</reference>
<name>A0A0C3CW99_OIDMZ</name>
<dbReference type="HOGENOM" id="CLU_804350_0_0_1"/>
<dbReference type="AlphaFoldDB" id="A0A0C3CW99"/>
<evidence type="ECO:0000313" key="3">
    <source>
        <dbReference type="EMBL" id="KIM93982.1"/>
    </source>
</evidence>
<evidence type="ECO:0000256" key="1">
    <source>
        <dbReference type="ARBA" id="ARBA00038215"/>
    </source>
</evidence>
<dbReference type="EMBL" id="KN832892">
    <property type="protein sequence ID" value="KIM93982.1"/>
    <property type="molecule type" value="Genomic_DNA"/>
</dbReference>
<dbReference type="InterPro" id="IPR050491">
    <property type="entry name" value="AmpC-like"/>
</dbReference>
<comment type="similarity">
    <text evidence="1">Belongs to the peptidase S12 family.</text>
</comment>
<dbReference type="Proteomes" id="UP000054321">
    <property type="component" value="Unassembled WGS sequence"/>
</dbReference>